<dbReference type="Proteomes" id="UP000693946">
    <property type="component" value="Linkage Group LG18"/>
</dbReference>
<evidence type="ECO:0008006" key="5">
    <source>
        <dbReference type="Google" id="ProtNLM"/>
    </source>
</evidence>
<dbReference type="InterPro" id="IPR043373">
    <property type="entry name" value="IGluR_D"/>
</dbReference>
<keyword evidence="1" id="KW-0812">Transmembrane</keyword>
<sequence>MEMLLFVIHSLWIFQWNTVTVRADSIIHIGAIFEENAVRDDEVFQLAVSDLSLSDDVLQSEKITHSIKLIEPNNPFQAVQEGRNCVCVCVCSWLLLLIFRWFWLCLLVSDPGIDPLIAGGGAVLSVLSLRAALVFDAVTLSFFLSFL</sequence>
<evidence type="ECO:0000256" key="2">
    <source>
        <dbReference type="SAM" id="SignalP"/>
    </source>
</evidence>
<comment type="caution">
    <text evidence="3">The sequence shown here is derived from an EMBL/GenBank/DDBJ whole genome shotgun (WGS) entry which is preliminary data.</text>
</comment>
<name>A0AAV6RPV9_SOLSE</name>
<evidence type="ECO:0000313" key="3">
    <source>
        <dbReference type="EMBL" id="KAG7507543.1"/>
    </source>
</evidence>
<dbReference type="PANTHER" id="PTHR36687">
    <property type="entry name" value="GLUTAMATE RECEPTOR IONOTROPIC, DELTA-2-RELATED"/>
    <property type="match status" value="1"/>
</dbReference>
<organism evidence="3 4">
    <name type="scientific">Solea senegalensis</name>
    <name type="common">Senegalese sole</name>
    <dbReference type="NCBI Taxonomy" id="28829"/>
    <lineage>
        <taxon>Eukaryota</taxon>
        <taxon>Metazoa</taxon>
        <taxon>Chordata</taxon>
        <taxon>Craniata</taxon>
        <taxon>Vertebrata</taxon>
        <taxon>Euteleostomi</taxon>
        <taxon>Actinopterygii</taxon>
        <taxon>Neopterygii</taxon>
        <taxon>Teleostei</taxon>
        <taxon>Neoteleostei</taxon>
        <taxon>Acanthomorphata</taxon>
        <taxon>Carangaria</taxon>
        <taxon>Pleuronectiformes</taxon>
        <taxon>Pleuronectoidei</taxon>
        <taxon>Soleidae</taxon>
        <taxon>Solea</taxon>
    </lineage>
</organism>
<keyword evidence="4" id="KW-1185">Reference proteome</keyword>
<protein>
    <recommendedName>
        <fullName evidence="5">Glutamate receptor ionotropic, delta-1</fullName>
    </recommendedName>
</protein>
<dbReference type="AlphaFoldDB" id="A0AAV6RPV9"/>
<dbReference type="PANTHER" id="PTHR36687:SF2">
    <property type="entry name" value="GLUTAMATE RECEPTOR IONOTROPIC, DELTA-1"/>
    <property type="match status" value="1"/>
</dbReference>
<gene>
    <name evidence="3" type="ORF">JOB18_037428</name>
</gene>
<proteinExistence type="predicted"/>
<reference evidence="3 4" key="1">
    <citation type="journal article" date="2021" name="Sci. Rep.">
        <title>Chromosome anchoring in Senegalese sole (Solea senegalensis) reveals sex-associated markers and genome rearrangements in flatfish.</title>
        <authorList>
            <person name="Guerrero-Cozar I."/>
            <person name="Gomez-Garrido J."/>
            <person name="Berbel C."/>
            <person name="Martinez-Blanch J.F."/>
            <person name="Alioto T."/>
            <person name="Claros M.G."/>
            <person name="Gagnaire P.A."/>
            <person name="Manchado M."/>
        </authorList>
    </citation>
    <scope>NUCLEOTIDE SEQUENCE [LARGE SCALE GENOMIC DNA]</scope>
    <source>
        <strain evidence="3">Sse05_10M</strain>
    </source>
</reference>
<feature type="transmembrane region" description="Helical" evidence="1">
    <location>
        <begin position="92"/>
        <end position="109"/>
    </location>
</feature>
<keyword evidence="2" id="KW-0732">Signal</keyword>
<feature type="transmembrane region" description="Helical" evidence="1">
    <location>
        <begin position="116"/>
        <end position="144"/>
    </location>
</feature>
<keyword evidence="1" id="KW-1133">Transmembrane helix</keyword>
<feature type="chain" id="PRO_5043630472" description="Glutamate receptor ionotropic, delta-1" evidence="2">
    <location>
        <begin position="24"/>
        <end position="147"/>
    </location>
</feature>
<accession>A0AAV6RPV9</accession>
<evidence type="ECO:0000256" key="1">
    <source>
        <dbReference type="SAM" id="Phobius"/>
    </source>
</evidence>
<dbReference type="EMBL" id="JAGKHQ010000010">
    <property type="protein sequence ID" value="KAG7507543.1"/>
    <property type="molecule type" value="Genomic_DNA"/>
</dbReference>
<keyword evidence="1" id="KW-0472">Membrane</keyword>
<feature type="signal peptide" evidence="2">
    <location>
        <begin position="1"/>
        <end position="23"/>
    </location>
</feature>
<evidence type="ECO:0000313" key="4">
    <source>
        <dbReference type="Proteomes" id="UP000693946"/>
    </source>
</evidence>